<keyword evidence="1" id="KW-0472">Membrane</keyword>
<sequence length="113" mass="12486">MNLSLTSVGAAIAVIAGLGTIIAGVGFVLDMFYVPRSEYSVAQQAYTQTLDKLDTLELSLTNLTKIFLRGEISNLNRVIDELESIENRSAAEDDYLFRLKNDVIDLQNQMNAL</sequence>
<evidence type="ECO:0000313" key="2">
    <source>
        <dbReference type="EMBL" id="KKL95335.1"/>
    </source>
</evidence>
<comment type="caution">
    <text evidence="2">The sequence shown here is derived from an EMBL/GenBank/DDBJ whole genome shotgun (WGS) entry which is preliminary data.</text>
</comment>
<gene>
    <name evidence="2" type="ORF">LCGC14_1855630</name>
</gene>
<proteinExistence type="predicted"/>
<protein>
    <submittedName>
        <fullName evidence="2">Uncharacterized protein</fullName>
    </submittedName>
</protein>
<keyword evidence="1" id="KW-1133">Transmembrane helix</keyword>
<dbReference type="EMBL" id="LAZR01018702">
    <property type="protein sequence ID" value="KKL95335.1"/>
    <property type="molecule type" value="Genomic_DNA"/>
</dbReference>
<keyword evidence="1" id="KW-0812">Transmembrane</keyword>
<organism evidence="2">
    <name type="scientific">marine sediment metagenome</name>
    <dbReference type="NCBI Taxonomy" id="412755"/>
    <lineage>
        <taxon>unclassified sequences</taxon>
        <taxon>metagenomes</taxon>
        <taxon>ecological metagenomes</taxon>
    </lineage>
</organism>
<dbReference type="AlphaFoldDB" id="A0A0F9INL2"/>
<feature type="transmembrane region" description="Helical" evidence="1">
    <location>
        <begin position="6"/>
        <end position="29"/>
    </location>
</feature>
<evidence type="ECO:0000256" key="1">
    <source>
        <dbReference type="SAM" id="Phobius"/>
    </source>
</evidence>
<reference evidence="2" key="1">
    <citation type="journal article" date="2015" name="Nature">
        <title>Complex archaea that bridge the gap between prokaryotes and eukaryotes.</title>
        <authorList>
            <person name="Spang A."/>
            <person name="Saw J.H."/>
            <person name="Jorgensen S.L."/>
            <person name="Zaremba-Niedzwiedzka K."/>
            <person name="Martijn J."/>
            <person name="Lind A.E."/>
            <person name="van Eijk R."/>
            <person name="Schleper C."/>
            <person name="Guy L."/>
            <person name="Ettema T.J."/>
        </authorList>
    </citation>
    <scope>NUCLEOTIDE SEQUENCE</scope>
</reference>
<name>A0A0F9INL2_9ZZZZ</name>
<accession>A0A0F9INL2</accession>